<comment type="caution">
    <text evidence="11">The sequence shown here is derived from an EMBL/GenBank/DDBJ whole genome shotgun (WGS) entry which is preliminary data.</text>
</comment>
<evidence type="ECO:0000256" key="7">
    <source>
        <dbReference type="ARBA" id="ARBA00022692"/>
    </source>
</evidence>
<keyword evidence="5" id="KW-0813">Transport</keyword>
<evidence type="ECO:0000313" key="12">
    <source>
        <dbReference type="Proteomes" id="UP000295496"/>
    </source>
</evidence>
<comment type="function">
    <text evidence="1">Required for nicotinamide riboside transport across the inner membrane.</text>
</comment>
<dbReference type="PANTHER" id="PTHR36122">
    <property type="entry name" value="NICOTINAMIDE RIBOSIDE TRANSPORTER PNUC"/>
    <property type="match status" value="1"/>
</dbReference>
<dbReference type="GO" id="GO:0034257">
    <property type="term" value="F:nicotinamide riboside transmembrane transporter activity"/>
    <property type="evidence" value="ECO:0007669"/>
    <property type="project" value="InterPro"/>
</dbReference>
<proteinExistence type="inferred from homology"/>
<feature type="transmembrane region" description="Helical" evidence="10">
    <location>
        <begin position="198"/>
        <end position="217"/>
    </location>
</feature>
<dbReference type="AlphaFoldDB" id="A0A4R1L0B4"/>
<reference evidence="11 12" key="1">
    <citation type="submission" date="2019-03" db="EMBL/GenBank/DDBJ databases">
        <title>Genomic Encyclopedia of Type Strains, Phase IV (KMG-IV): sequencing the most valuable type-strain genomes for metagenomic binning, comparative biology and taxonomic classification.</title>
        <authorList>
            <person name="Goeker M."/>
        </authorList>
    </citation>
    <scope>NUCLEOTIDE SEQUENCE [LARGE SCALE GENOMIC DNA]</scope>
    <source>
        <strain evidence="11 12">DSM 10053</strain>
    </source>
</reference>
<keyword evidence="6" id="KW-1003">Cell membrane</keyword>
<dbReference type="InterPro" id="IPR006419">
    <property type="entry name" value="NMN_transpt_PnuC"/>
</dbReference>
<keyword evidence="7 10" id="KW-0812">Transmembrane</keyword>
<keyword evidence="8 10" id="KW-1133">Transmembrane helix</keyword>
<feature type="transmembrane region" description="Helical" evidence="10">
    <location>
        <begin position="117"/>
        <end position="137"/>
    </location>
</feature>
<name>A0A4R1L0B4_9PAST</name>
<evidence type="ECO:0000256" key="9">
    <source>
        <dbReference type="ARBA" id="ARBA00023136"/>
    </source>
</evidence>
<feature type="transmembrane region" description="Helical" evidence="10">
    <location>
        <begin position="16"/>
        <end position="32"/>
    </location>
</feature>
<dbReference type="Proteomes" id="UP000295496">
    <property type="component" value="Unassembled WGS sequence"/>
</dbReference>
<evidence type="ECO:0000256" key="6">
    <source>
        <dbReference type="ARBA" id="ARBA00022475"/>
    </source>
</evidence>
<accession>A0A4R1L0B4</accession>
<evidence type="ECO:0000256" key="2">
    <source>
        <dbReference type="ARBA" id="ARBA00004651"/>
    </source>
</evidence>
<evidence type="ECO:0000256" key="4">
    <source>
        <dbReference type="ARBA" id="ARBA00017522"/>
    </source>
</evidence>
<feature type="transmembrane region" description="Helical" evidence="10">
    <location>
        <begin position="61"/>
        <end position="82"/>
    </location>
</feature>
<keyword evidence="12" id="KW-1185">Reference proteome</keyword>
<feature type="transmembrane region" description="Helical" evidence="10">
    <location>
        <begin position="88"/>
        <end position="105"/>
    </location>
</feature>
<evidence type="ECO:0000313" key="11">
    <source>
        <dbReference type="EMBL" id="TCK71315.1"/>
    </source>
</evidence>
<feature type="transmembrane region" description="Helical" evidence="10">
    <location>
        <begin position="173"/>
        <end position="192"/>
    </location>
</feature>
<evidence type="ECO:0000256" key="5">
    <source>
        <dbReference type="ARBA" id="ARBA00022448"/>
    </source>
</evidence>
<gene>
    <name evidence="11" type="ORF">EV692_0385</name>
</gene>
<keyword evidence="9 10" id="KW-0472">Membrane</keyword>
<dbReference type="PANTHER" id="PTHR36122:SF2">
    <property type="entry name" value="NICOTINAMIDE RIBOSIDE TRANSPORTER PNUC"/>
    <property type="match status" value="1"/>
</dbReference>
<comment type="subcellular location">
    <subcellularLocation>
        <location evidence="2">Cell membrane</location>
        <topology evidence="2">Multi-pass membrane protein</topology>
    </subcellularLocation>
</comment>
<dbReference type="EMBL" id="SMGJ01000001">
    <property type="protein sequence ID" value="TCK71315.1"/>
    <property type="molecule type" value="Genomic_DNA"/>
</dbReference>
<dbReference type="RefSeq" id="WP_132299980.1">
    <property type="nucleotide sequence ID" value="NZ_CP170642.1"/>
</dbReference>
<evidence type="ECO:0000256" key="1">
    <source>
        <dbReference type="ARBA" id="ARBA00002672"/>
    </source>
</evidence>
<comment type="similarity">
    <text evidence="3">Belongs to the nicotinamide ribonucleoside (NR) uptake permease (TC 4.B.1) family.</text>
</comment>
<dbReference type="Pfam" id="PF04973">
    <property type="entry name" value="NMN_transporter"/>
    <property type="match status" value="1"/>
</dbReference>
<evidence type="ECO:0000256" key="3">
    <source>
        <dbReference type="ARBA" id="ARBA00006669"/>
    </source>
</evidence>
<protein>
    <recommendedName>
        <fullName evidence="4">Nicotinamide riboside transporter PnuC</fullName>
    </recommendedName>
</protein>
<dbReference type="GO" id="GO:0005886">
    <property type="term" value="C:plasma membrane"/>
    <property type="evidence" value="ECO:0007669"/>
    <property type="project" value="UniProtKB-SubCell"/>
</dbReference>
<dbReference type="NCBIfam" id="TIGR01528">
    <property type="entry name" value="NMN_trans_PnuC"/>
    <property type="match status" value="1"/>
</dbReference>
<evidence type="ECO:0000256" key="8">
    <source>
        <dbReference type="ARBA" id="ARBA00022989"/>
    </source>
</evidence>
<evidence type="ECO:0000256" key="10">
    <source>
        <dbReference type="SAM" id="Phobius"/>
    </source>
</evidence>
<sequence>MSNFKHYFDDWSLKEKAWLAFVLIFQTIAWVFDNETTFMLIMTLTSSLNLVLGAKGKIEGLYFAIIWSVMYSIQCFTIPLYGEIMYNILYSIPISIASIILWKKNMTSEGEVKFRTMTKAGIIQMILITVIAVWGYAEFLEYLGGGFAFMDSLTTVVAVIASFLYMKRYSEQWLMWVVVNVLAVVMWIMIFISGDSSAFLIIIMNVINMINSVYGYFNWRKISVKIHTETP</sequence>
<dbReference type="OrthoDB" id="9791248at2"/>
<organism evidence="11 12">
    <name type="scientific">Lonepinella koalarum</name>
    <dbReference type="NCBI Taxonomy" id="53417"/>
    <lineage>
        <taxon>Bacteria</taxon>
        <taxon>Pseudomonadati</taxon>
        <taxon>Pseudomonadota</taxon>
        <taxon>Gammaproteobacteria</taxon>
        <taxon>Pasteurellales</taxon>
        <taxon>Pasteurellaceae</taxon>
        <taxon>Lonepinella</taxon>
    </lineage>
</organism>
<feature type="transmembrane region" description="Helical" evidence="10">
    <location>
        <begin position="143"/>
        <end position="166"/>
    </location>
</feature>